<dbReference type="PANTHER" id="PTHR43308">
    <property type="entry name" value="OUTER MEMBRANE PROTEIN ALPHA-RELATED"/>
    <property type="match status" value="1"/>
</dbReference>
<evidence type="ECO:0000313" key="4">
    <source>
        <dbReference type="Proteomes" id="UP001597541"/>
    </source>
</evidence>
<dbReference type="PANTHER" id="PTHR43308:SF5">
    <property type="entry name" value="S-LAYER PROTEIN _ PEPTIDOGLYCAN ENDO-BETA-N-ACETYLGLUCOSAMINIDASE"/>
    <property type="match status" value="1"/>
</dbReference>
<protein>
    <submittedName>
        <fullName evidence="3">S-layer homology domain-containing protein</fullName>
    </submittedName>
</protein>
<evidence type="ECO:0000259" key="2">
    <source>
        <dbReference type="PROSITE" id="PS51272"/>
    </source>
</evidence>
<gene>
    <name evidence="3" type="ORF">ACFSUF_06595</name>
</gene>
<feature type="domain" description="SLH" evidence="2">
    <location>
        <begin position="176"/>
        <end position="239"/>
    </location>
</feature>
<accession>A0ABW5PC99</accession>
<dbReference type="PROSITE" id="PS51272">
    <property type="entry name" value="SLH"/>
    <property type="match status" value="2"/>
</dbReference>
<dbReference type="Proteomes" id="UP001597541">
    <property type="component" value="Unassembled WGS sequence"/>
</dbReference>
<feature type="signal peptide" evidence="1">
    <location>
        <begin position="1"/>
        <end position="28"/>
    </location>
</feature>
<feature type="domain" description="SLH" evidence="2">
    <location>
        <begin position="42"/>
        <end position="104"/>
    </location>
</feature>
<reference evidence="4" key="1">
    <citation type="journal article" date="2019" name="Int. J. Syst. Evol. Microbiol.">
        <title>The Global Catalogue of Microorganisms (GCM) 10K type strain sequencing project: providing services to taxonomists for standard genome sequencing and annotation.</title>
        <authorList>
            <consortium name="The Broad Institute Genomics Platform"/>
            <consortium name="The Broad Institute Genome Sequencing Center for Infectious Disease"/>
            <person name="Wu L."/>
            <person name="Ma J."/>
        </authorList>
    </citation>
    <scope>NUCLEOTIDE SEQUENCE [LARGE SCALE GENOMIC DNA]</scope>
    <source>
        <strain evidence="4">KCTC 3950</strain>
    </source>
</reference>
<evidence type="ECO:0000313" key="3">
    <source>
        <dbReference type="EMBL" id="MFD2612095.1"/>
    </source>
</evidence>
<dbReference type="InterPro" id="IPR001119">
    <property type="entry name" value="SLH_dom"/>
</dbReference>
<comment type="caution">
    <text evidence="3">The sequence shown here is derived from an EMBL/GenBank/DDBJ whole genome shotgun (WGS) entry which is preliminary data.</text>
</comment>
<dbReference type="InterPro" id="IPR051465">
    <property type="entry name" value="Cell_Envelope_Struct_Comp"/>
</dbReference>
<dbReference type="Pfam" id="PF00395">
    <property type="entry name" value="SLH"/>
    <property type="match status" value="2"/>
</dbReference>
<dbReference type="EMBL" id="JBHUME010000005">
    <property type="protein sequence ID" value="MFD2612095.1"/>
    <property type="molecule type" value="Genomic_DNA"/>
</dbReference>
<keyword evidence="1" id="KW-0732">Signal</keyword>
<evidence type="ECO:0000256" key="1">
    <source>
        <dbReference type="SAM" id="SignalP"/>
    </source>
</evidence>
<proteinExistence type="predicted"/>
<organism evidence="3 4">
    <name type="scientific">Paenibacillus gansuensis</name>
    <dbReference type="NCBI Taxonomy" id="306542"/>
    <lineage>
        <taxon>Bacteria</taxon>
        <taxon>Bacillati</taxon>
        <taxon>Bacillota</taxon>
        <taxon>Bacilli</taxon>
        <taxon>Bacillales</taxon>
        <taxon>Paenibacillaceae</taxon>
        <taxon>Paenibacillus</taxon>
    </lineage>
</organism>
<keyword evidence="4" id="KW-1185">Reference proteome</keyword>
<feature type="chain" id="PRO_5047384299" evidence="1">
    <location>
        <begin position="29"/>
        <end position="905"/>
    </location>
</feature>
<name>A0ABW5PC99_9BACL</name>
<sequence>MVIQRKAWQQLGVGVTLSAMLFSGSAYAAGAASQSSPAPVLSATPFQDVIKGHWAQKHIAKLSLLGIISGNNGRFNPAATVSRQDAVIMAVRLMGLDKELKQADSVNFPDTFQVSGYAKPYVAAAFDHGLLAKEEEMRPGLDKDWGKQTATRDWVAKIVIRSINKENVADSMKDAASVFKDGTSISKEYRGYVNAAAALKIVSGTSDQTYRPAGKVSRAEMATFLSRAESNLGTKNPKVFEAVLVDRTEQGISLADANGNVKSYTFSDKTLFFTYKDQTNPITSAALKLYTKVYVIGNGSAASYVETTDDAIQLEKTAGTFVKFNAKDKELVLNVDGDYKIYPYSETLKVVKADGSEVGIDALSADSQVEIGRDTFTKQPKVQLITLKKAPVNLQAQGTFVSADSASSTIQVKDAAGTAAVYPVSPTVSIRYGDAYFSKLSELQTGDTLSYEVKNGTVTSITVSKRQVTGASGTLTSVSADKKTVTIRKADGNLAAFEISSSYSVSIKGLPSAVLDDLESGDTVNLELKDDEQGRKQVTKFILTGREVQSFTRAKIYFNDAKFLIITDAAGKKYSYDVNERTKIIGDGQQLPLQLFAGMFTKDRFVNVIASGSRLVRIELAGQFDGTVQKVDTALSKITLVTPDNEVLTFGYSSPRVEDLSRSSAVFADVKAGDRVQLVLDSSQDKVSVIRMERVVMAEVLAKDTNLNKLQVKDESGSTTYLQITPSVTLFKEKKEAAALADFAAGQPVFITYWGNTVSSIRAAAFLRGSVVTMDTASNRLTVKDYANQTKSVDAGSKVKVTKNGTVSANLQSLSAGDRIYAYTENDGTFHAYVLSGERKTVWNPNEGNGIISFKRSSLTAPYQFQLRAGVYIHKGDQVLTLNDLKENDNVVVYLQDGKVVEIEK</sequence>
<dbReference type="RefSeq" id="WP_377601326.1">
    <property type="nucleotide sequence ID" value="NZ_JBHUME010000005.1"/>
</dbReference>